<dbReference type="InterPro" id="IPR009057">
    <property type="entry name" value="Homeodomain-like_sf"/>
</dbReference>
<dbReference type="Proteomes" id="UP000198748">
    <property type="component" value="Unassembled WGS sequence"/>
</dbReference>
<evidence type="ECO:0000256" key="2">
    <source>
        <dbReference type="ARBA" id="ARBA00023125"/>
    </source>
</evidence>
<dbReference type="SUPFAM" id="SSF48498">
    <property type="entry name" value="Tetracyclin repressor-like, C-terminal domain"/>
    <property type="match status" value="1"/>
</dbReference>
<dbReference type="SUPFAM" id="SSF46689">
    <property type="entry name" value="Homeodomain-like"/>
    <property type="match status" value="1"/>
</dbReference>
<keyword evidence="2" id="KW-0238">DNA-binding</keyword>
<proteinExistence type="predicted"/>
<dbReference type="STRING" id="659014.SAMN04487996_10563"/>
<dbReference type="GO" id="GO:0003677">
    <property type="term" value="F:DNA binding"/>
    <property type="evidence" value="ECO:0007669"/>
    <property type="project" value="UniProtKB-KW"/>
</dbReference>
<dbReference type="RefSeq" id="WP_090148529.1">
    <property type="nucleotide sequence ID" value="NZ_FNAN01000005.1"/>
</dbReference>
<evidence type="ECO:0000313" key="5">
    <source>
        <dbReference type="EMBL" id="SDE44496.1"/>
    </source>
</evidence>
<evidence type="ECO:0000256" key="1">
    <source>
        <dbReference type="ARBA" id="ARBA00023015"/>
    </source>
</evidence>
<dbReference type="InterPro" id="IPR036271">
    <property type="entry name" value="Tet_transcr_reg_TetR-rel_C_sf"/>
</dbReference>
<dbReference type="EMBL" id="FNAN01000005">
    <property type="protein sequence ID" value="SDE44496.1"/>
    <property type="molecule type" value="Genomic_DNA"/>
</dbReference>
<dbReference type="Pfam" id="PF00440">
    <property type="entry name" value="TetR_N"/>
    <property type="match status" value="1"/>
</dbReference>
<dbReference type="OrthoDB" id="9795242at2"/>
<dbReference type="Gene3D" id="1.10.10.60">
    <property type="entry name" value="Homeodomain-like"/>
    <property type="match status" value="1"/>
</dbReference>
<keyword evidence="3" id="KW-0804">Transcription</keyword>
<dbReference type="InterPro" id="IPR001647">
    <property type="entry name" value="HTH_TetR"/>
</dbReference>
<keyword evidence="1" id="KW-0805">Transcription regulation</keyword>
<accession>A0A1G7D0P9</accession>
<dbReference type="Gene3D" id="1.10.357.10">
    <property type="entry name" value="Tetracycline Repressor, domain 2"/>
    <property type="match status" value="1"/>
</dbReference>
<dbReference type="PANTHER" id="PTHR47506:SF1">
    <property type="entry name" value="HTH-TYPE TRANSCRIPTIONAL REGULATOR YJDC"/>
    <property type="match status" value="1"/>
</dbReference>
<gene>
    <name evidence="5" type="ORF">SAMN04487996_10563</name>
</gene>
<feature type="domain" description="HTH tetR-type" evidence="4">
    <location>
        <begin position="13"/>
        <end position="58"/>
    </location>
</feature>
<protein>
    <submittedName>
        <fullName evidence="5">Transcriptional regulator, TetR family</fullName>
    </submittedName>
</protein>
<evidence type="ECO:0000313" key="6">
    <source>
        <dbReference type="Proteomes" id="UP000198748"/>
    </source>
</evidence>
<evidence type="ECO:0000256" key="3">
    <source>
        <dbReference type="ARBA" id="ARBA00023163"/>
    </source>
</evidence>
<keyword evidence="6" id="KW-1185">Reference proteome</keyword>
<reference evidence="6" key="1">
    <citation type="submission" date="2016-10" db="EMBL/GenBank/DDBJ databases">
        <authorList>
            <person name="Varghese N."/>
            <person name="Submissions S."/>
        </authorList>
    </citation>
    <scope>NUCLEOTIDE SEQUENCE [LARGE SCALE GENOMIC DNA]</scope>
    <source>
        <strain evidence="6">DSM 25329</strain>
    </source>
</reference>
<dbReference type="PANTHER" id="PTHR47506">
    <property type="entry name" value="TRANSCRIPTIONAL REGULATORY PROTEIN"/>
    <property type="match status" value="1"/>
</dbReference>
<sequence length="194" mass="21600">MAGRPKIYDETAILDKAVEVFWEKGYANATADDLLHAMGIGKGSFYFAFKGGKEELFRKSMERVVDLNFKAIRESLATCENPVQFIRDFFLALTGNDSPIGNKGCYFGNALIQVSADDSGLKMIAAKYLHLLEEIFTEAVQKGKDLGLLQTNEPAGALGAYLVNLWNGINVTRRMEPDQRKLAELVRMNLNILN</sequence>
<dbReference type="AlphaFoldDB" id="A0A1G7D0P9"/>
<name>A0A1G7D0P9_9BACT</name>
<evidence type="ECO:0000259" key="4">
    <source>
        <dbReference type="Pfam" id="PF00440"/>
    </source>
</evidence>
<organism evidence="5 6">
    <name type="scientific">Dyadobacter soli</name>
    <dbReference type="NCBI Taxonomy" id="659014"/>
    <lineage>
        <taxon>Bacteria</taxon>
        <taxon>Pseudomonadati</taxon>
        <taxon>Bacteroidota</taxon>
        <taxon>Cytophagia</taxon>
        <taxon>Cytophagales</taxon>
        <taxon>Spirosomataceae</taxon>
        <taxon>Dyadobacter</taxon>
    </lineage>
</organism>